<evidence type="ECO:0000259" key="1">
    <source>
        <dbReference type="Pfam" id="PF19587"/>
    </source>
</evidence>
<keyword evidence="3" id="KW-1185">Reference proteome</keyword>
<organism evidence="2 3">
    <name type="scientific">Desulforamulus putei DSM 12395</name>
    <dbReference type="NCBI Taxonomy" id="1121429"/>
    <lineage>
        <taxon>Bacteria</taxon>
        <taxon>Bacillati</taxon>
        <taxon>Bacillota</taxon>
        <taxon>Clostridia</taxon>
        <taxon>Eubacteriales</taxon>
        <taxon>Peptococcaceae</taxon>
        <taxon>Desulforamulus</taxon>
    </lineage>
</organism>
<evidence type="ECO:0000313" key="2">
    <source>
        <dbReference type="EMBL" id="SHF15590.1"/>
    </source>
</evidence>
<dbReference type="EMBL" id="FQUY01000013">
    <property type="protein sequence ID" value="SHF15590.1"/>
    <property type="molecule type" value="Genomic_DNA"/>
</dbReference>
<dbReference type="Pfam" id="PF19587">
    <property type="entry name" value="DUF6094"/>
    <property type="match status" value="1"/>
</dbReference>
<dbReference type="RefSeq" id="WP_073239205.1">
    <property type="nucleotide sequence ID" value="NZ_FQUY01000013.1"/>
</dbReference>
<dbReference type="Proteomes" id="UP000184148">
    <property type="component" value="Unassembled WGS sequence"/>
</dbReference>
<accession>A0A1M4ZC35</accession>
<dbReference type="CDD" id="cd02440">
    <property type="entry name" value="AdoMet_MTases"/>
    <property type="match status" value="1"/>
</dbReference>
<name>A0A1M4ZC35_9FIRM</name>
<evidence type="ECO:0000313" key="3">
    <source>
        <dbReference type="Proteomes" id="UP000184148"/>
    </source>
</evidence>
<feature type="domain" description="DUF6094" evidence="1">
    <location>
        <begin position="3"/>
        <end position="222"/>
    </location>
</feature>
<reference evidence="3" key="1">
    <citation type="submission" date="2016-11" db="EMBL/GenBank/DDBJ databases">
        <authorList>
            <person name="Varghese N."/>
            <person name="Submissions S."/>
        </authorList>
    </citation>
    <scope>NUCLEOTIDE SEQUENCE [LARGE SCALE GENOMIC DNA]</scope>
    <source>
        <strain evidence="3">DSM 12395</strain>
    </source>
</reference>
<dbReference type="InterPro" id="IPR046076">
    <property type="entry name" value="DUF6094"/>
</dbReference>
<gene>
    <name evidence="2" type="ORF">SAMN02745133_01949</name>
</gene>
<dbReference type="SUPFAM" id="SSF53335">
    <property type="entry name" value="S-adenosyl-L-methionine-dependent methyltransferases"/>
    <property type="match status" value="1"/>
</dbReference>
<dbReference type="InterPro" id="IPR029063">
    <property type="entry name" value="SAM-dependent_MTases_sf"/>
</dbReference>
<dbReference type="PRINTS" id="PR00507">
    <property type="entry name" value="N12N6MTFRASE"/>
</dbReference>
<sequence>MARIESKAKGGYYPTPEKELELILKKINAAGTVTVLDPCAGEGLALNQIVENLKGKGSNVEPYAVELESSRAEKARELFGRERVIKGGYEGLRMTNDCVSLLFLNPPYDERFGKRVEEIFFRDLTAPGKYLVDGGLVVLIIPQYVLKDIARLAEARLDNVTVYRFTDENYPVYNQVVLFGTRKKGIERNPLLKKTLEALAEMGPSALPSLDMEDNVTYDLPEATKPVTMFRGSVHDPVEIAKDVMVSPAWEWLSNKLLPPSARKGVTQKPAVLPEKIMHFAVRAVSGDLPENFGSHILTATTVKHKEVEVSEEIKEDGKRKETRVEIIRDVTKCFVFAPTGVHVLQND</sequence>
<dbReference type="STRING" id="1121429.SAMN02745133_01949"/>
<dbReference type="AlphaFoldDB" id="A0A1M4ZC35"/>
<proteinExistence type="predicted"/>
<protein>
    <recommendedName>
        <fullName evidence="1">DUF6094 domain-containing protein</fullName>
    </recommendedName>
</protein>
<dbReference type="OrthoDB" id="1843260at2"/>
<dbReference type="Gene3D" id="3.40.50.150">
    <property type="entry name" value="Vaccinia Virus protein VP39"/>
    <property type="match status" value="1"/>
</dbReference>